<dbReference type="SUPFAM" id="SSF52151">
    <property type="entry name" value="FabD/lysophospholipase-like"/>
    <property type="match status" value="1"/>
</dbReference>
<evidence type="ECO:0000313" key="5">
    <source>
        <dbReference type="Proteomes" id="UP000192468"/>
    </source>
</evidence>
<evidence type="ECO:0000259" key="3">
    <source>
        <dbReference type="PROSITE" id="PS51635"/>
    </source>
</evidence>
<dbReference type="Gene3D" id="3.40.1090.10">
    <property type="entry name" value="Cytosolic phospholipase A2 catalytic domain"/>
    <property type="match status" value="2"/>
</dbReference>
<dbReference type="CDD" id="cd07207">
    <property type="entry name" value="Pat_ExoU_VipD_like"/>
    <property type="match status" value="1"/>
</dbReference>
<dbReference type="PROSITE" id="PS51635">
    <property type="entry name" value="PNPLA"/>
    <property type="match status" value="1"/>
</dbReference>
<reference evidence="4 5" key="1">
    <citation type="submission" date="2017-04" db="EMBL/GenBank/DDBJ databases">
        <authorList>
            <person name="Afonso C.L."/>
            <person name="Miller P.J."/>
            <person name="Scott M.A."/>
            <person name="Spackman E."/>
            <person name="Goraichik I."/>
            <person name="Dimitrov K.M."/>
            <person name="Suarez D.L."/>
            <person name="Swayne D.E."/>
        </authorList>
    </citation>
    <scope>NUCLEOTIDE SEQUENCE [LARGE SCALE GENOMIC DNA]</scope>
    <source>
        <strain evidence="4 5">DSM 12555</strain>
    </source>
</reference>
<dbReference type="GO" id="GO:0016787">
    <property type="term" value="F:hydrolase activity"/>
    <property type="evidence" value="ECO:0007669"/>
    <property type="project" value="UniProtKB-UniRule"/>
</dbReference>
<dbReference type="PANTHER" id="PTHR46394:SF1">
    <property type="entry name" value="PNPLA DOMAIN-CONTAINING PROTEIN"/>
    <property type="match status" value="1"/>
</dbReference>
<feature type="active site" description="Proton acceptor" evidence="2">
    <location>
        <position position="186"/>
    </location>
</feature>
<evidence type="ECO:0000256" key="1">
    <source>
        <dbReference type="ARBA" id="ARBA00023098"/>
    </source>
</evidence>
<feature type="domain" description="PNPLA" evidence="3">
    <location>
        <begin position="5"/>
        <end position="199"/>
    </location>
</feature>
<dbReference type="RefSeq" id="WP_084116022.1">
    <property type="nucleotide sequence ID" value="NZ_FWXH01000007.1"/>
</dbReference>
<evidence type="ECO:0000313" key="4">
    <source>
        <dbReference type="EMBL" id="SMC24521.1"/>
    </source>
</evidence>
<dbReference type="OrthoDB" id="9770965at2"/>
<feature type="short sequence motif" description="DGA/G" evidence="2">
    <location>
        <begin position="186"/>
        <end position="188"/>
    </location>
</feature>
<dbReference type="EMBL" id="FWXH01000007">
    <property type="protein sequence ID" value="SMC24521.1"/>
    <property type="molecule type" value="Genomic_DNA"/>
</dbReference>
<dbReference type="InterPro" id="IPR052580">
    <property type="entry name" value="Lipid_Hydrolase"/>
</dbReference>
<keyword evidence="5" id="KW-1185">Reference proteome</keyword>
<feature type="active site" description="Nucleophile" evidence="2">
    <location>
        <position position="38"/>
    </location>
</feature>
<dbReference type="InterPro" id="IPR002641">
    <property type="entry name" value="PNPLA_dom"/>
</dbReference>
<keyword evidence="2" id="KW-0378">Hydrolase</keyword>
<dbReference type="Proteomes" id="UP000192468">
    <property type="component" value="Unassembled WGS sequence"/>
</dbReference>
<sequence>MKVDVVFQGGGVKAIAFAGGIQALEEKGYTFNKVAGTSAGAITAALLCAGYSGKELREIMINMDYRKFLRNSVYGDIPLVGNAMELIRSKGFYDGRAIEEWVYKLLKKKGIIKFKDLGMYEGRTLKIIAADVTKRNIVIIPDDLKKYGIEPSEFEIAKAVRMSSSIPFFFKPVKIKYNNNISYIVDGGIISNFPIWIFDVRDTPMWPTFGFKLKTNTNKNMNSHGKDLFSYFIDVVETMIDRNEEEYLPDRNAVRTITINTAGVRTTEFNISRKKCIRLCESGFNSTNEFLNSWSFHDYISKYRV</sequence>
<dbReference type="AlphaFoldDB" id="A0A1W1XLU0"/>
<keyword evidence="1 2" id="KW-0443">Lipid metabolism</keyword>
<proteinExistence type="predicted"/>
<dbReference type="InterPro" id="IPR016035">
    <property type="entry name" value="Acyl_Trfase/lysoPLipase"/>
</dbReference>
<feature type="short sequence motif" description="GXSXG" evidence="2">
    <location>
        <begin position="36"/>
        <end position="40"/>
    </location>
</feature>
<dbReference type="GO" id="GO:0016042">
    <property type="term" value="P:lipid catabolic process"/>
    <property type="evidence" value="ECO:0007669"/>
    <property type="project" value="UniProtKB-UniRule"/>
</dbReference>
<organism evidence="4 5">
    <name type="scientific">Clostridium acidisoli DSM 12555</name>
    <dbReference type="NCBI Taxonomy" id="1121291"/>
    <lineage>
        <taxon>Bacteria</taxon>
        <taxon>Bacillati</taxon>
        <taxon>Bacillota</taxon>
        <taxon>Clostridia</taxon>
        <taxon>Eubacteriales</taxon>
        <taxon>Clostridiaceae</taxon>
        <taxon>Clostridium</taxon>
    </lineage>
</organism>
<gene>
    <name evidence="4" type="ORF">SAMN02745134_02190</name>
</gene>
<evidence type="ECO:0000256" key="2">
    <source>
        <dbReference type="PROSITE-ProRule" id="PRU01161"/>
    </source>
</evidence>
<protein>
    <submittedName>
        <fullName evidence="4">NTE family protein</fullName>
    </submittedName>
</protein>
<keyword evidence="2" id="KW-0442">Lipid degradation</keyword>
<dbReference type="PANTHER" id="PTHR46394">
    <property type="entry name" value="ANNEXIN"/>
    <property type="match status" value="1"/>
</dbReference>
<comment type="caution">
    <text evidence="2">Lacks conserved residue(s) required for the propagation of feature annotation.</text>
</comment>
<dbReference type="Pfam" id="PF01734">
    <property type="entry name" value="Patatin"/>
    <property type="match status" value="1"/>
</dbReference>
<accession>A0A1W1XLU0</accession>
<dbReference type="STRING" id="1121291.SAMN02745134_02190"/>
<name>A0A1W1XLU0_9CLOT</name>